<keyword evidence="2" id="KW-0479">Metal-binding</keyword>
<dbReference type="STRING" id="553973.CLOHYLEM_06105"/>
<evidence type="ECO:0000256" key="1">
    <source>
        <dbReference type="ARBA" id="ARBA00010587"/>
    </source>
</evidence>
<organism evidence="5 6">
    <name type="scientific">[Clostridium] hylemonae DSM 15053</name>
    <dbReference type="NCBI Taxonomy" id="553973"/>
    <lineage>
        <taxon>Bacteria</taxon>
        <taxon>Bacillati</taxon>
        <taxon>Bacillota</taxon>
        <taxon>Clostridia</taxon>
        <taxon>Lachnospirales</taxon>
        <taxon>Lachnospiraceae</taxon>
    </lineage>
</organism>
<evidence type="ECO:0000259" key="4">
    <source>
        <dbReference type="Pfam" id="PF01814"/>
    </source>
</evidence>
<dbReference type="AlphaFoldDB" id="C0C1T5"/>
<protein>
    <submittedName>
        <fullName evidence="5">Hemerythrin HHE cation binding domain protein</fullName>
    </submittedName>
</protein>
<keyword evidence="6" id="KW-1185">Reference proteome</keyword>
<dbReference type="SUPFAM" id="SSF47188">
    <property type="entry name" value="Hemerythrin-like"/>
    <property type="match status" value="1"/>
</dbReference>
<gene>
    <name evidence="5" type="ORF">CLOHYLEM_06105</name>
</gene>
<evidence type="ECO:0000256" key="2">
    <source>
        <dbReference type="ARBA" id="ARBA00022723"/>
    </source>
</evidence>
<proteinExistence type="inferred from homology"/>
<dbReference type="InterPro" id="IPR050669">
    <property type="entry name" value="Hemerythrin"/>
</dbReference>
<comment type="caution">
    <text evidence="5">The sequence shown here is derived from an EMBL/GenBank/DDBJ whole genome shotgun (WGS) entry which is preliminary data.</text>
</comment>
<dbReference type="Pfam" id="PF01814">
    <property type="entry name" value="Hemerythrin"/>
    <property type="match status" value="1"/>
</dbReference>
<keyword evidence="3" id="KW-0408">Iron</keyword>
<dbReference type="InterPro" id="IPR012827">
    <property type="entry name" value="Hemerythrin_metal-bd"/>
</dbReference>
<dbReference type="eggNOG" id="COG2703">
    <property type="taxonomic scope" value="Bacteria"/>
</dbReference>
<comment type="similarity">
    <text evidence="1">Belongs to the hemerythrin family.</text>
</comment>
<dbReference type="PANTHER" id="PTHR37164:SF1">
    <property type="entry name" value="BACTERIOHEMERYTHRIN"/>
    <property type="match status" value="1"/>
</dbReference>
<evidence type="ECO:0000313" key="5">
    <source>
        <dbReference type="EMBL" id="EEG74099.1"/>
    </source>
</evidence>
<evidence type="ECO:0000256" key="3">
    <source>
        <dbReference type="ARBA" id="ARBA00023004"/>
    </source>
</evidence>
<feature type="domain" description="Hemerythrin-like" evidence="4">
    <location>
        <begin position="22"/>
        <end position="134"/>
    </location>
</feature>
<reference evidence="5" key="1">
    <citation type="submission" date="2009-02" db="EMBL/GenBank/DDBJ databases">
        <authorList>
            <person name="Fulton L."/>
            <person name="Clifton S."/>
            <person name="Fulton B."/>
            <person name="Xu J."/>
            <person name="Minx P."/>
            <person name="Pepin K.H."/>
            <person name="Johnson M."/>
            <person name="Bhonagiri V."/>
            <person name="Nash W.E."/>
            <person name="Mardis E.R."/>
            <person name="Wilson R.K."/>
        </authorList>
    </citation>
    <scope>NUCLEOTIDE SEQUENCE [LARGE SCALE GENOMIC DNA]</scope>
    <source>
        <strain evidence="5">DSM 15053</strain>
    </source>
</reference>
<evidence type="ECO:0000313" key="6">
    <source>
        <dbReference type="Proteomes" id="UP000004893"/>
    </source>
</evidence>
<dbReference type="EMBL" id="ABYI02000022">
    <property type="protein sequence ID" value="EEG74099.1"/>
    <property type="molecule type" value="Genomic_DNA"/>
</dbReference>
<dbReference type="PANTHER" id="PTHR37164">
    <property type="entry name" value="BACTERIOHEMERYTHRIN"/>
    <property type="match status" value="1"/>
</dbReference>
<dbReference type="InterPro" id="IPR035938">
    <property type="entry name" value="Hemerythrin-like_sf"/>
</dbReference>
<dbReference type="Proteomes" id="UP000004893">
    <property type="component" value="Unassembled WGS sequence"/>
</dbReference>
<dbReference type="GO" id="GO:0046872">
    <property type="term" value="F:metal ion binding"/>
    <property type="evidence" value="ECO:0007669"/>
    <property type="project" value="UniProtKB-KW"/>
</dbReference>
<dbReference type="HOGENOM" id="CLU_086902_3_1_9"/>
<reference evidence="5" key="2">
    <citation type="submission" date="2013-06" db="EMBL/GenBank/DDBJ databases">
        <title>Draft genome sequence of Clostridium hylemonae (DSM 15053).</title>
        <authorList>
            <person name="Sudarsanam P."/>
            <person name="Ley R."/>
            <person name="Guruge J."/>
            <person name="Turnbaugh P.J."/>
            <person name="Mahowald M."/>
            <person name="Liep D."/>
            <person name="Gordon J."/>
        </authorList>
    </citation>
    <scope>NUCLEOTIDE SEQUENCE</scope>
    <source>
        <strain evidence="5">DSM 15053</strain>
    </source>
</reference>
<accession>C0C1T5</accession>
<dbReference type="NCBIfam" id="TIGR02481">
    <property type="entry name" value="hemeryth_dom"/>
    <property type="match status" value="1"/>
</dbReference>
<dbReference type="InterPro" id="IPR012312">
    <property type="entry name" value="Hemerythrin-like"/>
</dbReference>
<name>C0C1T5_9FIRM</name>
<dbReference type="NCBIfam" id="NF033749">
    <property type="entry name" value="bact_hemeryth"/>
    <property type="match status" value="1"/>
</dbReference>
<sequence length="143" mass="16533">MIIKRRFKMKYEVTKELETGNVLIDSEHRQLFQMVNNLQDACAQGKGRAQIESSVKFLMDYVKKHFNDEESLQKQYKYPGYDAHHKFHQGYMTQIDNAGKELLSKDADIASLAEVNRLIGILISHIRTEDKKIASHIHAIDGK</sequence>
<dbReference type="Gene3D" id="1.20.120.50">
    <property type="entry name" value="Hemerythrin-like"/>
    <property type="match status" value="1"/>
</dbReference>
<dbReference type="CDD" id="cd12107">
    <property type="entry name" value="Hemerythrin"/>
    <property type="match status" value="1"/>
</dbReference>